<reference evidence="2 3" key="3">
    <citation type="submission" date="2020-02" db="EMBL/GenBank/DDBJ databases">
        <title>Sequencing the genomes of 1000 actinobacteria strains.</title>
        <authorList>
            <person name="Klenk H.-P."/>
        </authorList>
    </citation>
    <scope>NUCLEOTIDE SEQUENCE [LARGE SCALE GENOMIC DNA]</scope>
    <source>
        <strain evidence="2 3">DSM 45201</strain>
    </source>
</reference>
<dbReference type="SUPFAM" id="SSF141571">
    <property type="entry name" value="Pentapeptide repeat-like"/>
    <property type="match status" value="1"/>
</dbReference>
<sequence>MPIDVSDLEALLPPLVDAPGPELTGAGTADGLRYTGLELTGDATGGSFLECALTGCDLAGVPFDRARLSSCLLTDLRAAGWSLVDATLLDVVVTGGRFGAVTAHGAELTRVALQEVKVDYLDLRGATLVDVTLTGCTVAELDLGGADLRDLRLVDCTVESLVLRGARSRSVDLRGAEVTRLDGVADLRGCTISPVQLAGWAGGMAAELGIRVG</sequence>
<dbReference type="PANTHER" id="PTHR14136:SF17">
    <property type="entry name" value="BTB_POZ DOMAIN-CONTAINING PROTEIN KCTD9"/>
    <property type="match status" value="1"/>
</dbReference>
<proteinExistence type="predicted"/>
<evidence type="ECO:0000313" key="2">
    <source>
        <dbReference type="EMBL" id="NIH66530.1"/>
    </source>
</evidence>
<reference evidence="1" key="4">
    <citation type="submission" date="2024-05" db="EMBL/GenBank/DDBJ databases">
        <authorList>
            <person name="Sun Q."/>
            <person name="Zhou Y."/>
        </authorList>
    </citation>
    <scope>NUCLEOTIDE SEQUENCE</scope>
    <source>
        <strain evidence="1">CGMCC 4.5581</strain>
    </source>
</reference>
<name>A0A846LVY1_9ACTN</name>
<dbReference type="Proteomes" id="UP000648663">
    <property type="component" value="Unassembled WGS sequence"/>
</dbReference>
<reference evidence="4" key="2">
    <citation type="journal article" date="2019" name="Int. J. Syst. Evol. Microbiol.">
        <title>The Global Catalogue of Microorganisms (GCM) 10K type strain sequencing project: providing services to taxonomists for standard genome sequencing and annotation.</title>
        <authorList>
            <consortium name="The Broad Institute Genomics Platform"/>
            <consortium name="The Broad Institute Genome Sequencing Center for Infectious Disease"/>
            <person name="Wu L."/>
            <person name="Ma J."/>
        </authorList>
    </citation>
    <scope>NUCLEOTIDE SEQUENCE [LARGE SCALE GENOMIC DNA]</scope>
    <source>
        <strain evidence="4">CGMCC 4.5581</strain>
    </source>
</reference>
<reference evidence="1" key="1">
    <citation type="journal article" date="2014" name="Int. J. Syst. Evol. Microbiol.">
        <title>Complete genome of a new Firmicutes species belonging to the dominant human colonic microbiota ('Ruminococcus bicirculans') reveals two chromosomes and a selective capacity to utilize plant glucans.</title>
        <authorList>
            <consortium name="NISC Comparative Sequencing Program"/>
            <person name="Wegmann U."/>
            <person name="Louis P."/>
            <person name="Goesmann A."/>
            <person name="Henrissat B."/>
            <person name="Duncan S.H."/>
            <person name="Flint H.J."/>
        </authorList>
    </citation>
    <scope>NUCLEOTIDE SEQUENCE</scope>
    <source>
        <strain evidence="1">CGMCC 4.5581</strain>
    </source>
</reference>
<evidence type="ECO:0000313" key="4">
    <source>
        <dbReference type="Proteomes" id="UP000648663"/>
    </source>
</evidence>
<dbReference type="InterPro" id="IPR051082">
    <property type="entry name" value="Pentapeptide-BTB/POZ_domain"/>
</dbReference>
<dbReference type="Proteomes" id="UP000552836">
    <property type="component" value="Unassembled WGS sequence"/>
</dbReference>
<protein>
    <submittedName>
        <fullName evidence="2">Uncharacterized protein YjbI with pentapeptide repeats</fullName>
    </submittedName>
</protein>
<dbReference type="RefSeq" id="WP_166754104.1">
    <property type="nucleotide sequence ID" value="NZ_BAABJU010000009.1"/>
</dbReference>
<dbReference type="EMBL" id="BMMI01000003">
    <property type="protein sequence ID" value="GGL64432.1"/>
    <property type="molecule type" value="Genomic_DNA"/>
</dbReference>
<dbReference type="InterPro" id="IPR001646">
    <property type="entry name" value="5peptide_repeat"/>
</dbReference>
<evidence type="ECO:0000313" key="1">
    <source>
        <dbReference type="EMBL" id="GGL64432.1"/>
    </source>
</evidence>
<dbReference type="Gene3D" id="2.160.20.80">
    <property type="entry name" value="E3 ubiquitin-protein ligase SopA"/>
    <property type="match status" value="1"/>
</dbReference>
<gene>
    <name evidence="2" type="ORF">FB380_000976</name>
    <name evidence="1" type="ORF">GCM10011589_20750</name>
</gene>
<dbReference type="PANTHER" id="PTHR14136">
    <property type="entry name" value="BTB_POZ DOMAIN-CONTAINING PROTEIN KCTD9"/>
    <property type="match status" value="1"/>
</dbReference>
<dbReference type="Pfam" id="PF13599">
    <property type="entry name" value="Pentapeptide_4"/>
    <property type="match status" value="1"/>
</dbReference>
<dbReference type="AlphaFoldDB" id="A0A846LVY1"/>
<accession>A0A846LVY1</accession>
<dbReference type="EMBL" id="JAAMPA010000001">
    <property type="protein sequence ID" value="NIH66530.1"/>
    <property type="molecule type" value="Genomic_DNA"/>
</dbReference>
<comment type="caution">
    <text evidence="2">The sequence shown here is derived from an EMBL/GenBank/DDBJ whole genome shotgun (WGS) entry which is preliminary data.</text>
</comment>
<organism evidence="2 3">
    <name type="scientific">Modestobacter marinus</name>
    <dbReference type="NCBI Taxonomy" id="477641"/>
    <lineage>
        <taxon>Bacteria</taxon>
        <taxon>Bacillati</taxon>
        <taxon>Actinomycetota</taxon>
        <taxon>Actinomycetes</taxon>
        <taxon>Geodermatophilales</taxon>
        <taxon>Geodermatophilaceae</taxon>
        <taxon>Modestobacter</taxon>
    </lineage>
</organism>
<keyword evidence="4" id="KW-1185">Reference proteome</keyword>
<evidence type="ECO:0000313" key="3">
    <source>
        <dbReference type="Proteomes" id="UP000552836"/>
    </source>
</evidence>